<protein>
    <submittedName>
        <fullName evidence="1">Uncharacterized protein</fullName>
    </submittedName>
</protein>
<evidence type="ECO:0000313" key="1">
    <source>
        <dbReference type="EMBL" id="DAE27597.1"/>
    </source>
</evidence>
<name>A0A8S5R967_9VIRU</name>
<sequence>MLYSEQTTTKYGGKQVNFYLTQGDTADFTAVPKKSDGSLVNFSDIAKCLFKLSDDNYKQIFVKEFTQEEDGYHIRLESEETTQIPVGDYIYEIEYTFTDGTVNTPNQSLFSILDQIVK</sequence>
<accession>A0A8S5R967</accession>
<organism evidence="1">
    <name type="scientific">virus sp. cti5L29</name>
    <dbReference type="NCBI Taxonomy" id="2826813"/>
    <lineage>
        <taxon>Viruses</taxon>
    </lineage>
</organism>
<proteinExistence type="predicted"/>
<reference evidence="1" key="1">
    <citation type="journal article" date="2021" name="Proc. Natl. Acad. Sci. U.S.A.">
        <title>A Catalog of Tens of Thousands of Viruses from Human Metagenomes Reveals Hidden Associations with Chronic Diseases.</title>
        <authorList>
            <person name="Tisza M.J."/>
            <person name="Buck C.B."/>
        </authorList>
    </citation>
    <scope>NUCLEOTIDE SEQUENCE</scope>
    <source>
        <strain evidence="1">Cti5L29</strain>
    </source>
</reference>
<dbReference type="EMBL" id="BK015841">
    <property type="protein sequence ID" value="DAE27597.1"/>
    <property type="molecule type" value="Genomic_DNA"/>
</dbReference>